<evidence type="ECO:0000259" key="1">
    <source>
        <dbReference type="Pfam" id="PF25843"/>
    </source>
</evidence>
<dbReference type="EMBL" id="JAHLFV010000249">
    <property type="protein sequence ID" value="MBU3851079.1"/>
    <property type="molecule type" value="Genomic_DNA"/>
</dbReference>
<organism evidence="3 4">
    <name type="scientific">Candidatus Treponema excrementipullorum</name>
    <dbReference type="NCBI Taxonomy" id="2838768"/>
    <lineage>
        <taxon>Bacteria</taxon>
        <taxon>Pseudomonadati</taxon>
        <taxon>Spirochaetota</taxon>
        <taxon>Spirochaetia</taxon>
        <taxon>Spirochaetales</taxon>
        <taxon>Treponemataceae</taxon>
        <taxon>Treponema</taxon>
    </lineage>
</organism>
<name>A0A9E2L3J6_9SPIR</name>
<feature type="domain" description="DUF7954" evidence="1">
    <location>
        <begin position="36"/>
        <end position="210"/>
    </location>
</feature>
<accession>A0A9E2L3J6</accession>
<proteinExistence type="predicted"/>
<dbReference type="InterPro" id="IPR058261">
    <property type="entry name" value="DUF7955"/>
</dbReference>
<feature type="domain" description="DUF7955" evidence="2">
    <location>
        <begin position="236"/>
        <end position="372"/>
    </location>
</feature>
<dbReference type="InterPro" id="IPR058260">
    <property type="entry name" value="DUF7954"/>
</dbReference>
<protein>
    <submittedName>
        <fullName evidence="3">Uncharacterized protein</fullName>
    </submittedName>
</protein>
<dbReference type="Pfam" id="PF25844">
    <property type="entry name" value="DUF7955"/>
    <property type="match status" value="1"/>
</dbReference>
<gene>
    <name evidence="3" type="ORF">IAA16_10975</name>
</gene>
<sequence length="375" mass="42189">MKKSLFWATMLLMLAGLVLPVAALPGIQNYMQDLSGQYVYYRDYSFEYEAYVGFLCYDEEQYGLRYYSPQHPVSGTSAAAANAGVSSKGGQSAIPYSIDILFRVDPEKSVTEITGEQFLSEITSEDTFIVNYLHDLVYELSQRRRNLTPAVVTDKTEVRDDFPQFGGSVKMKYSFDIPIFNLEKIISGDGKPVFDLVTVGRLASSSDESFWDFEGFPSPLADKKRNFVSTVKKPKTSFEYNSQKLLLDEQWTQVADNMCLLGDVAVVVLSEFVPSEQTKAGGDKAILDALVREYSLGTTNAYVDWGNRKVSRTKTSATVTTRRYLAEDNAVSNNFYVIEKNKDGVFCIVNLTVFEDAYRSNKSYFDAILKSFDCK</sequence>
<evidence type="ECO:0000259" key="2">
    <source>
        <dbReference type="Pfam" id="PF25844"/>
    </source>
</evidence>
<evidence type="ECO:0000313" key="4">
    <source>
        <dbReference type="Proteomes" id="UP000823914"/>
    </source>
</evidence>
<comment type="caution">
    <text evidence="3">The sequence shown here is derived from an EMBL/GenBank/DDBJ whole genome shotgun (WGS) entry which is preliminary data.</text>
</comment>
<dbReference type="Proteomes" id="UP000823914">
    <property type="component" value="Unassembled WGS sequence"/>
</dbReference>
<dbReference type="AlphaFoldDB" id="A0A9E2L3J6"/>
<evidence type="ECO:0000313" key="3">
    <source>
        <dbReference type="EMBL" id="MBU3851079.1"/>
    </source>
</evidence>
<reference evidence="3" key="2">
    <citation type="submission" date="2021-04" db="EMBL/GenBank/DDBJ databases">
        <authorList>
            <person name="Gilroy R."/>
        </authorList>
    </citation>
    <scope>NUCLEOTIDE SEQUENCE</scope>
    <source>
        <strain evidence="3">Gambia15-2214</strain>
    </source>
</reference>
<reference evidence="3" key="1">
    <citation type="journal article" date="2021" name="PeerJ">
        <title>Extensive microbial diversity within the chicken gut microbiome revealed by metagenomics and culture.</title>
        <authorList>
            <person name="Gilroy R."/>
            <person name="Ravi A."/>
            <person name="Getino M."/>
            <person name="Pursley I."/>
            <person name="Horton D.L."/>
            <person name="Alikhan N.F."/>
            <person name="Baker D."/>
            <person name="Gharbi K."/>
            <person name="Hall N."/>
            <person name="Watson M."/>
            <person name="Adriaenssens E.M."/>
            <person name="Foster-Nyarko E."/>
            <person name="Jarju S."/>
            <person name="Secka A."/>
            <person name="Antonio M."/>
            <person name="Oren A."/>
            <person name="Chaudhuri R.R."/>
            <person name="La Ragione R."/>
            <person name="Hildebrand F."/>
            <person name="Pallen M.J."/>
        </authorList>
    </citation>
    <scope>NUCLEOTIDE SEQUENCE</scope>
    <source>
        <strain evidence="3">Gambia15-2214</strain>
    </source>
</reference>
<dbReference type="Pfam" id="PF25843">
    <property type="entry name" value="DUF7954"/>
    <property type="match status" value="1"/>
</dbReference>